<reference evidence="4 5" key="1">
    <citation type="journal article" date="2024" name="Int. J. Mol. Sci.">
        <title>Exploration of Alicyclobacillus spp. Genome in Search of Antibiotic Resistance.</title>
        <authorList>
            <person name="Bucka-Kolendo J."/>
            <person name="Kiousi D.E."/>
            <person name="Dekowska A."/>
            <person name="Mikolajczuk-Szczyrba A."/>
            <person name="Karadedos D.M."/>
            <person name="Michael P."/>
            <person name="Galanis A."/>
            <person name="Sokolowska B."/>
        </authorList>
    </citation>
    <scope>NUCLEOTIDE SEQUENCE [LARGE SCALE GENOMIC DNA]</scope>
    <source>
        <strain evidence="4 5">KKP 3000</strain>
    </source>
</reference>
<dbReference type="Gene3D" id="3.30.420.40">
    <property type="match status" value="2"/>
</dbReference>
<comment type="caution">
    <text evidence="4">The sequence shown here is derived from an EMBL/GenBank/DDBJ whole genome shotgun (WGS) entry which is preliminary data.</text>
</comment>
<evidence type="ECO:0000256" key="3">
    <source>
        <dbReference type="ARBA" id="ARBA00022629"/>
    </source>
</evidence>
<organism evidence="4 5">
    <name type="scientific">Alicyclobacillus fastidiosus</name>
    <dbReference type="NCBI Taxonomy" id="392011"/>
    <lineage>
        <taxon>Bacteria</taxon>
        <taxon>Bacillati</taxon>
        <taxon>Bacillota</taxon>
        <taxon>Bacilli</taxon>
        <taxon>Bacillales</taxon>
        <taxon>Alicyclobacillaceae</taxon>
        <taxon>Alicyclobacillus</taxon>
    </lineage>
</organism>
<dbReference type="Pfam" id="PF00480">
    <property type="entry name" value="ROK"/>
    <property type="match status" value="1"/>
</dbReference>
<evidence type="ECO:0000256" key="1">
    <source>
        <dbReference type="ARBA" id="ARBA00002486"/>
    </source>
</evidence>
<keyword evidence="3" id="KW-0119">Carbohydrate metabolism</keyword>
<dbReference type="SUPFAM" id="SSF46785">
    <property type="entry name" value="Winged helix' DNA-binding domain"/>
    <property type="match status" value="1"/>
</dbReference>
<dbReference type="EMBL" id="JBDXSU010000006">
    <property type="protein sequence ID" value="MFB5190681.1"/>
    <property type="molecule type" value="Genomic_DNA"/>
</dbReference>
<protein>
    <submittedName>
        <fullName evidence="4">ROK family transcriptional regulator</fullName>
    </submittedName>
</protein>
<sequence>MAKGPGLLREMNEKRTLSFLRQNKTSSRQELADVLDVSKNTISLMIDRFIRDGLVREVGLDQSGVGRPRMQLSLISDAHQSAGILIRDERFEIVVTDYCGEMLESRQLPMNARDQALCLTRLSGLCNELIDKYPGLLGIGIAVPGLVDPVNGVVHYSSHLGWRNVAVTEFLSPRVSVPVHVLNRVKAAALSPLNIVPEHAESTFYIRIDEGVGGAFLIGNDIVHGASRTAGEIGHIVVRPDGPLCTCGRHGCLESVVSTSAILQRLGKTGLNSVSDEQFSILLESALIENGPLGLEEQTMENAGRDLGTAIATIINLFNPQYVVVDSPYNAIRAFKEAATLTAGDGALPYPFQHTEIIFVRTTLSSAWGMALAMIHQFETPNY</sequence>
<dbReference type="PANTHER" id="PTHR18964:SF149">
    <property type="entry name" value="BIFUNCTIONAL UDP-N-ACETYLGLUCOSAMINE 2-EPIMERASE_N-ACETYLMANNOSAMINE KINASE"/>
    <property type="match status" value="1"/>
</dbReference>
<keyword evidence="5" id="KW-1185">Reference proteome</keyword>
<dbReference type="RefSeq" id="WP_275474705.1">
    <property type="nucleotide sequence ID" value="NZ_CP162940.1"/>
</dbReference>
<dbReference type="PANTHER" id="PTHR18964">
    <property type="entry name" value="ROK (REPRESSOR, ORF, KINASE) FAMILY"/>
    <property type="match status" value="1"/>
</dbReference>
<dbReference type="Gene3D" id="1.10.10.10">
    <property type="entry name" value="Winged helix-like DNA-binding domain superfamily/Winged helix DNA-binding domain"/>
    <property type="match status" value="1"/>
</dbReference>
<dbReference type="InterPro" id="IPR000600">
    <property type="entry name" value="ROK"/>
</dbReference>
<dbReference type="InterPro" id="IPR036390">
    <property type="entry name" value="WH_DNA-bd_sf"/>
</dbReference>
<comment type="function">
    <text evidence="1">Transcriptional repressor of xylose-utilizing enzymes.</text>
</comment>
<gene>
    <name evidence="4" type="ORF">KKP3000_004152</name>
</gene>
<dbReference type="InterPro" id="IPR049874">
    <property type="entry name" value="ROK_cs"/>
</dbReference>
<name>A0ABV5AF34_9BACL</name>
<keyword evidence="3" id="KW-0859">Xylose metabolism</keyword>
<proteinExistence type="inferred from homology"/>
<comment type="similarity">
    <text evidence="2">Belongs to the ROK (NagC/XylR) family.</text>
</comment>
<dbReference type="SUPFAM" id="SSF53067">
    <property type="entry name" value="Actin-like ATPase domain"/>
    <property type="match status" value="2"/>
</dbReference>
<evidence type="ECO:0000313" key="4">
    <source>
        <dbReference type="EMBL" id="MFB5190681.1"/>
    </source>
</evidence>
<dbReference type="Proteomes" id="UP001579974">
    <property type="component" value="Unassembled WGS sequence"/>
</dbReference>
<accession>A0ABV5AF34</accession>
<evidence type="ECO:0000256" key="2">
    <source>
        <dbReference type="ARBA" id="ARBA00006479"/>
    </source>
</evidence>
<dbReference type="PROSITE" id="PS01125">
    <property type="entry name" value="ROK"/>
    <property type="match status" value="1"/>
</dbReference>
<evidence type="ECO:0000313" key="5">
    <source>
        <dbReference type="Proteomes" id="UP001579974"/>
    </source>
</evidence>
<dbReference type="Pfam" id="PF13412">
    <property type="entry name" value="HTH_24"/>
    <property type="match status" value="1"/>
</dbReference>
<dbReference type="InterPro" id="IPR043129">
    <property type="entry name" value="ATPase_NBD"/>
</dbReference>
<dbReference type="InterPro" id="IPR036388">
    <property type="entry name" value="WH-like_DNA-bd_sf"/>
</dbReference>